<comment type="caution">
    <text evidence="1">The sequence shown here is derived from an EMBL/GenBank/DDBJ whole genome shotgun (WGS) entry which is preliminary data.</text>
</comment>
<dbReference type="InterPro" id="IPR006439">
    <property type="entry name" value="HAD-SF_hydro_IA"/>
</dbReference>
<dbReference type="InterPro" id="IPR023214">
    <property type="entry name" value="HAD_sf"/>
</dbReference>
<dbReference type="Pfam" id="PF13419">
    <property type="entry name" value="HAD_2"/>
    <property type="match status" value="1"/>
</dbReference>
<dbReference type="AlphaFoldDB" id="A0A3L8P009"/>
<dbReference type="InterPro" id="IPR044999">
    <property type="entry name" value="CbbY-like"/>
</dbReference>
<gene>
    <name evidence="1" type="ORF">D9V37_14085</name>
</gene>
<dbReference type="OrthoDB" id="9812856at2"/>
<dbReference type="InterPro" id="IPR041492">
    <property type="entry name" value="HAD_2"/>
</dbReference>
<dbReference type="SUPFAM" id="SSF56784">
    <property type="entry name" value="HAD-like"/>
    <property type="match status" value="1"/>
</dbReference>
<sequence length="221" mass="23247">MPALLLGSISTIADTSELQRSAFNQAFVKHGLDWEWSQEEYRGLLTGNGGADRIAAYARQRGEQVDAAAVHQTKSEIFQRSLADGGVTTRPGVRESVAAARDTGWAVGLVTTTSRANIDALLAGLDDLGEADFDIITDVTTVDSPKPSPDVYAAVLDELGEDADGSVAVEDNVGGVEAATAAGLACVAFPNENTEDHDFGDVEVVASLDFAELRAAHEEAR</sequence>
<keyword evidence="2" id="KW-1185">Reference proteome</keyword>
<dbReference type="Gene3D" id="1.10.150.240">
    <property type="entry name" value="Putative phosphatase, domain 2"/>
    <property type="match status" value="1"/>
</dbReference>
<dbReference type="Proteomes" id="UP000281708">
    <property type="component" value="Unassembled WGS sequence"/>
</dbReference>
<evidence type="ECO:0000313" key="2">
    <source>
        <dbReference type="Proteomes" id="UP000281708"/>
    </source>
</evidence>
<protein>
    <submittedName>
        <fullName evidence="1">HAD family hydrolase</fullName>
    </submittedName>
</protein>
<dbReference type="InterPro" id="IPR023198">
    <property type="entry name" value="PGP-like_dom2"/>
</dbReference>
<reference evidence="1 2" key="1">
    <citation type="submission" date="2018-10" db="EMBL/GenBank/DDBJ databases">
        <title>Marmoricola sp. 4Q3S-7 whole genome shotgun sequence.</title>
        <authorList>
            <person name="Li F."/>
        </authorList>
    </citation>
    <scope>NUCLEOTIDE SEQUENCE [LARGE SCALE GENOMIC DNA]</scope>
    <source>
        <strain evidence="1 2">4Q3S-7</strain>
    </source>
</reference>
<accession>A0A3L8P009</accession>
<name>A0A3L8P009_9ACTN</name>
<dbReference type="EMBL" id="RDBE01000009">
    <property type="protein sequence ID" value="RLV48504.1"/>
    <property type="molecule type" value="Genomic_DNA"/>
</dbReference>
<dbReference type="NCBIfam" id="TIGR01509">
    <property type="entry name" value="HAD-SF-IA-v3"/>
    <property type="match status" value="1"/>
</dbReference>
<dbReference type="Gene3D" id="3.40.50.1000">
    <property type="entry name" value="HAD superfamily/HAD-like"/>
    <property type="match status" value="1"/>
</dbReference>
<dbReference type="PANTHER" id="PTHR42896">
    <property type="entry name" value="XYLULOSE-1,5-BISPHOSPHATE (XUBP) PHOSPHATASE"/>
    <property type="match status" value="1"/>
</dbReference>
<dbReference type="RefSeq" id="WP_121806826.1">
    <property type="nucleotide sequence ID" value="NZ_RDBE01000009.1"/>
</dbReference>
<organism evidence="1 2">
    <name type="scientific">Nocardioides mangrovicus</name>
    <dbReference type="NCBI Taxonomy" id="2478913"/>
    <lineage>
        <taxon>Bacteria</taxon>
        <taxon>Bacillati</taxon>
        <taxon>Actinomycetota</taxon>
        <taxon>Actinomycetes</taxon>
        <taxon>Propionibacteriales</taxon>
        <taxon>Nocardioidaceae</taxon>
        <taxon>Nocardioides</taxon>
    </lineage>
</organism>
<dbReference type="PANTHER" id="PTHR42896:SF2">
    <property type="entry name" value="CBBY-LIKE PROTEIN"/>
    <property type="match status" value="1"/>
</dbReference>
<keyword evidence="1" id="KW-0378">Hydrolase</keyword>
<dbReference type="GO" id="GO:0016787">
    <property type="term" value="F:hydrolase activity"/>
    <property type="evidence" value="ECO:0007669"/>
    <property type="project" value="UniProtKB-KW"/>
</dbReference>
<dbReference type="InterPro" id="IPR036412">
    <property type="entry name" value="HAD-like_sf"/>
</dbReference>
<evidence type="ECO:0000313" key="1">
    <source>
        <dbReference type="EMBL" id="RLV48504.1"/>
    </source>
</evidence>
<proteinExistence type="predicted"/>